<protein>
    <submittedName>
        <fullName evidence="1">Uncharacterized protein</fullName>
    </submittedName>
</protein>
<sequence>MTLSSAKKMNYINPQVSGKFIDFALLYRIIEKINYTKNGERVN</sequence>
<dbReference type="Proteomes" id="UP000254764">
    <property type="component" value="Unassembled WGS sequence"/>
</dbReference>
<dbReference type="AlphaFoldDB" id="A0A376ALC9"/>
<dbReference type="EMBL" id="UEYP01000008">
    <property type="protein sequence ID" value="SSC68618.1"/>
    <property type="molecule type" value="Genomic_DNA"/>
</dbReference>
<accession>A0A376ALC9</accession>
<evidence type="ECO:0000313" key="1">
    <source>
        <dbReference type="EMBL" id="SSC68618.1"/>
    </source>
</evidence>
<name>A0A376ALC9_9HYPH</name>
<keyword evidence="2" id="KW-1185">Reference proteome</keyword>
<proteinExistence type="predicted"/>
<gene>
    <name evidence="1" type="ORF">RHIZ70_4326</name>
</gene>
<evidence type="ECO:0000313" key="2">
    <source>
        <dbReference type="Proteomes" id="UP000254764"/>
    </source>
</evidence>
<organism evidence="1 2">
    <name type="scientific">Ciceribacter selenitireducens ATCC BAA-1503</name>
    <dbReference type="NCBI Taxonomy" id="1336235"/>
    <lineage>
        <taxon>Bacteria</taxon>
        <taxon>Pseudomonadati</taxon>
        <taxon>Pseudomonadota</taxon>
        <taxon>Alphaproteobacteria</taxon>
        <taxon>Hyphomicrobiales</taxon>
        <taxon>Rhizobiaceae</taxon>
        <taxon>Ciceribacter</taxon>
    </lineage>
</organism>
<reference evidence="2" key="1">
    <citation type="submission" date="2018-07" db="EMBL/GenBank/DDBJ databases">
        <authorList>
            <person name="Peiro R."/>
            <person name="Begona"/>
            <person name="Cbmso G."/>
            <person name="Lopez M."/>
            <person name="Gonzalez S."/>
        </authorList>
    </citation>
    <scope>NUCLEOTIDE SEQUENCE [LARGE SCALE GENOMIC DNA]</scope>
</reference>